<gene>
    <name evidence="24" type="ORF">AYO21_01360</name>
</gene>
<dbReference type="Proteomes" id="UP000077002">
    <property type="component" value="Unassembled WGS sequence"/>
</dbReference>
<dbReference type="Pfam" id="PF08587">
    <property type="entry name" value="UBA_2"/>
    <property type="match status" value="1"/>
</dbReference>
<keyword evidence="14 21" id="KW-0472">Membrane</keyword>
<dbReference type="GO" id="GO:0005737">
    <property type="term" value="C:cytoplasm"/>
    <property type="evidence" value="ECO:0007669"/>
    <property type="project" value="TreeGrafter"/>
</dbReference>
<dbReference type="InterPro" id="IPR005829">
    <property type="entry name" value="Sugar_transporter_CS"/>
</dbReference>
<feature type="compositionally biased region" description="Acidic residues" evidence="20">
    <location>
        <begin position="1"/>
        <end position="10"/>
    </location>
</feature>
<dbReference type="GO" id="GO:0022857">
    <property type="term" value="F:transmembrane transporter activity"/>
    <property type="evidence" value="ECO:0007669"/>
    <property type="project" value="InterPro"/>
</dbReference>
<feature type="compositionally biased region" description="Polar residues" evidence="20">
    <location>
        <begin position="13"/>
        <end position="25"/>
    </location>
</feature>
<keyword evidence="12 19" id="KW-0067">ATP-binding</keyword>
<evidence type="ECO:0000256" key="8">
    <source>
        <dbReference type="ARBA" id="ARBA00022679"/>
    </source>
</evidence>
<keyword evidence="7" id="KW-0723">Serine/threonine-protein kinase</keyword>
<dbReference type="GO" id="GO:0106310">
    <property type="term" value="F:protein serine kinase activity"/>
    <property type="evidence" value="ECO:0007669"/>
    <property type="project" value="RHEA"/>
</dbReference>
<comment type="caution">
    <text evidence="24">The sequence shown here is derived from an EMBL/GenBank/DDBJ whole genome shotgun (WGS) entry which is preliminary data.</text>
</comment>
<feature type="region of interest" description="Disordered" evidence="20">
    <location>
        <begin position="412"/>
        <end position="471"/>
    </location>
</feature>
<evidence type="ECO:0000256" key="2">
    <source>
        <dbReference type="ARBA" id="ARBA00004141"/>
    </source>
</evidence>
<name>A0A177FJ90_9EURO</name>
<evidence type="ECO:0000256" key="1">
    <source>
        <dbReference type="ARBA" id="ARBA00004123"/>
    </source>
</evidence>
<evidence type="ECO:0000313" key="24">
    <source>
        <dbReference type="EMBL" id="OAG44364.1"/>
    </source>
</evidence>
<feature type="transmembrane region" description="Helical" evidence="21">
    <location>
        <begin position="1326"/>
        <end position="1345"/>
    </location>
</feature>
<dbReference type="InterPro" id="IPR011009">
    <property type="entry name" value="Kinase-like_dom_sf"/>
</dbReference>
<dbReference type="InterPro" id="IPR013896">
    <property type="entry name" value="SNF1_UBA"/>
</dbReference>
<dbReference type="GO" id="GO:0005524">
    <property type="term" value="F:ATP binding"/>
    <property type="evidence" value="ECO:0007669"/>
    <property type="project" value="UniProtKB-UniRule"/>
</dbReference>
<dbReference type="PROSITE" id="PS00107">
    <property type="entry name" value="PROTEIN_KINASE_ATP"/>
    <property type="match status" value="1"/>
</dbReference>
<dbReference type="GO" id="GO:0004674">
    <property type="term" value="F:protein serine/threonine kinase activity"/>
    <property type="evidence" value="ECO:0007669"/>
    <property type="project" value="UniProtKB-KW"/>
</dbReference>
<keyword evidence="10 19" id="KW-0547">Nucleotide-binding</keyword>
<evidence type="ECO:0000256" key="15">
    <source>
        <dbReference type="ARBA" id="ARBA00023242"/>
    </source>
</evidence>
<comment type="similarity">
    <text evidence="4">Belongs to the major facilitator superfamily. Sugar transporter (TC 2.A.1.1) family.</text>
</comment>
<evidence type="ECO:0000256" key="10">
    <source>
        <dbReference type="ARBA" id="ARBA00022741"/>
    </source>
</evidence>
<dbReference type="PROSITE" id="PS50011">
    <property type="entry name" value="PROTEIN_KINASE_DOM"/>
    <property type="match status" value="1"/>
</dbReference>
<dbReference type="PRINTS" id="PR00171">
    <property type="entry name" value="SUGRTRNSPORT"/>
</dbReference>
<dbReference type="PROSITE" id="PS50850">
    <property type="entry name" value="MFS"/>
    <property type="match status" value="1"/>
</dbReference>
<dbReference type="RefSeq" id="XP_022516316.1">
    <property type="nucleotide sequence ID" value="XM_022651343.1"/>
</dbReference>
<reference evidence="24 25" key="1">
    <citation type="submission" date="2016-03" db="EMBL/GenBank/DDBJ databases">
        <title>Draft genome sequence of the Fonsecaea monophora CBS 269.37.</title>
        <authorList>
            <person name="Bombassaro A."/>
            <person name="Vinicius W.A."/>
            <person name="De Hoog S."/>
            <person name="Sun J."/>
            <person name="Souza E.M."/>
            <person name="Raittz R.T."/>
            <person name="Costa F."/>
            <person name="Leao A.C."/>
            <person name="Tadra-Sfeir M.Z."/>
            <person name="Baura V."/>
            <person name="Balsanelli E."/>
            <person name="Pedrosa F.O."/>
            <person name="Moreno L.F."/>
            <person name="Steffens M.B."/>
            <person name="Xi L."/>
            <person name="Bocca A.L."/>
            <person name="Felipe M.S."/>
            <person name="Teixeira M."/>
            <person name="Telles Filho F.Q."/>
            <person name="Azevedo C.M."/>
            <person name="Gomes R."/>
            <person name="Vicente V.A."/>
        </authorList>
    </citation>
    <scope>NUCLEOTIDE SEQUENCE [LARGE SCALE GENOMIC DNA]</scope>
    <source>
        <strain evidence="24 25">CBS 269.37</strain>
    </source>
</reference>
<keyword evidence="8" id="KW-0808">Transferase</keyword>
<dbReference type="Pfam" id="PF00083">
    <property type="entry name" value="Sugar_tr"/>
    <property type="match status" value="1"/>
</dbReference>
<dbReference type="PROSITE" id="PS00217">
    <property type="entry name" value="SUGAR_TRANSPORT_2"/>
    <property type="match status" value="1"/>
</dbReference>
<evidence type="ECO:0000256" key="20">
    <source>
        <dbReference type="SAM" id="MobiDB-lite"/>
    </source>
</evidence>
<dbReference type="InterPro" id="IPR036259">
    <property type="entry name" value="MFS_trans_sf"/>
</dbReference>
<protein>
    <recommendedName>
        <fullName evidence="5">non-specific serine/threonine protein kinase</fullName>
        <ecNumber evidence="5">2.7.11.1</ecNumber>
    </recommendedName>
</protein>
<feature type="compositionally biased region" description="Low complexity" evidence="20">
    <location>
        <begin position="837"/>
        <end position="854"/>
    </location>
</feature>
<comment type="subcellular location">
    <subcellularLocation>
        <location evidence="2">Membrane</location>
        <topology evidence="2">Multi-pass membrane protein</topology>
    </subcellularLocation>
    <subcellularLocation>
        <location evidence="1">Nucleus</location>
    </subcellularLocation>
</comment>
<dbReference type="CDD" id="cd14334">
    <property type="entry name" value="UBA_SNF1_fungi"/>
    <property type="match status" value="1"/>
</dbReference>
<feature type="domain" description="Major facilitator superfamily (MFS) profile" evidence="23">
    <location>
        <begin position="916"/>
        <end position="1380"/>
    </location>
</feature>
<proteinExistence type="inferred from homology"/>
<comment type="catalytic activity">
    <reaction evidence="17">
        <text>L-threonyl-[protein] + ATP = O-phospho-L-threonyl-[protein] + ADP + H(+)</text>
        <dbReference type="Rhea" id="RHEA:46608"/>
        <dbReference type="Rhea" id="RHEA-COMP:11060"/>
        <dbReference type="Rhea" id="RHEA-COMP:11605"/>
        <dbReference type="ChEBI" id="CHEBI:15378"/>
        <dbReference type="ChEBI" id="CHEBI:30013"/>
        <dbReference type="ChEBI" id="CHEBI:30616"/>
        <dbReference type="ChEBI" id="CHEBI:61977"/>
        <dbReference type="ChEBI" id="CHEBI:456216"/>
        <dbReference type="EC" id="2.7.11.1"/>
    </reaction>
</comment>
<dbReference type="Pfam" id="PF00069">
    <property type="entry name" value="Pkinase"/>
    <property type="match status" value="1"/>
</dbReference>
<dbReference type="PANTHER" id="PTHR24346">
    <property type="entry name" value="MAP/MICROTUBULE AFFINITY-REGULATING KINASE"/>
    <property type="match status" value="1"/>
</dbReference>
<feature type="binding site" evidence="19">
    <location>
        <position position="88"/>
    </location>
    <ligand>
        <name>ATP</name>
        <dbReference type="ChEBI" id="CHEBI:30616"/>
    </ligand>
</feature>
<feature type="transmembrane region" description="Helical" evidence="21">
    <location>
        <begin position="1235"/>
        <end position="1256"/>
    </location>
</feature>
<dbReference type="GO" id="GO:0016020">
    <property type="term" value="C:membrane"/>
    <property type="evidence" value="ECO:0007669"/>
    <property type="project" value="UniProtKB-SubCell"/>
</dbReference>
<feature type="transmembrane region" description="Helical" evidence="21">
    <location>
        <begin position="972"/>
        <end position="993"/>
    </location>
</feature>
<feature type="transmembrane region" description="Helical" evidence="21">
    <location>
        <begin position="1031"/>
        <end position="1048"/>
    </location>
</feature>
<keyword evidence="15" id="KW-0539">Nucleus</keyword>
<dbReference type="FunFam" id="1.10.510.10:FF:000407">
    <property type="entry name" value="Non-specific serine/threonine protein kinase"/>
    <property type="match status" value="1"/>
</dbReference>
<keyword evidence="13 21" id="KW-1133">Transmembrane helix</keyword>
<organism evidence="24 25">
    <name type="scientific">Fonsecaea monophora</name>
    <dbReference type="NCBI Taxonomy" id="254056"/>
    <lineage>
        <taxon>Eukaryota</taxon>
        <taxon>Fungi</taxon>
        <taxon>Dikarya</taxon>
        <taxon>Ascomycota</taxon>
        <taxon>Pezizomycotina</taxon>
        <taxon>Eurotiomycetes</taxon>
        <taxon>Chaetothyriomycetidae</taxon>
        <taxon>Chaetothyriales</taxon>
        <taxon>Herpotrichiellaceae</taxon>
        <taxon>Fonsecaea</taxon>
    </lineage>
</organism>
<sequence length="1397" mass="153869">MSSAINDDELSISLPQTNSSRSRPSLPTVLSPPARSSLSQTPMAESPGTARAMQRLHQYAFVRNIGEGSFGKVKLARHKVTGQEVAMKTISRRKLISRDMAGRIEREIQYLQLLRHPHIIKLYTVITTKTDIYMVLEYVPMELFDYIVKHGRLGEAKARKLFQQIICAVEYCHRHKIVHRDLKPENLLLDKNMNVKIADFGLSNIMTDGNFLKTSCGSPNYAAPEVIGGKLYAGPEVDVWSCGVILYVFLVGRLPFDDEFIPALFKKIQAGTFHIPSQTPPGAVNLIKRCLQVHPVHRITIPEIRQDEWFMKDLPAYLVDPVEEFLDTGVDPTKAIDPRQLAPGKPLDVVEKIHEQVVGKLGRTMGYAKEDVKDALSKDEPSAIKDAYLIVRENQLMISTPQYRTENPELESFMASSPPVEPNYPNFPGSPRRFQDIDVKPLTPSRTDAHRASRSLSETPSSLREEEKPRISNVRVLNTSLPHVHEELLQIREKAKAHGEDPDMILHPTQGQDQKDEAESPIPEEIKDEQGNPIYRSKEEQEATSRALKPHSRSVTALNSLREPKGRPEGMTTLPTDEKRPPAAKTKPRRWQFGIRSRNQPWEAMKCLYAALKAQGAEWEVNPWLRPESMPDGDDEKDGIPLPPPDLEPGQRHEILQQRFSFVGEDYYIPRDPFNIRARILKKGLLMPGEAPSVSAHSSAVSLPAEAQTQLKRHIEQLGYASEDVKQALGMSSPNGSQANARSPASSGHPSRQNTGGEPALHSQDAFTGPGQVSMSRPDSLSALNKKIPSEHIGVWVFIDIQLYTLEQGTFVVDFKCDGYQNVIWHDLKKERERNKTPTSSSTVTSPTNSRPTSGFGNISHTSSDRLDEMSGEGYWKPVSKRYKNVEKEISSPYPYLDVASDLVAQLELTPYFVYLLLVATLGPLLFGYHLAELNAPQEVITCAAKSIRSQERPSAALGGLPQCIPMNSTQLGLVSSIFTLGGLIGALAAGPLSARYGRLHTMRINTFFLALGPLAEALAPNIGALSTGRFISGLGAGVSVVVVPIYISEIAPPKEKGFFGAFTQIMTNMGIFTTQLLGYFLSHGQMWRIILAIAGMIGVLQFAGLVFSVESPKWQAGHGEPRQANNNLRRIRGQKADIEEEVEGWGLADVDEGHEEERTLLANPDHESPLDSNLPSRGNAPEPMGILAVLRDPTNNRAILAVVVVMLAQQLCGINSIIMYGVSLLADLLASNSALLNIFVSILNIVATTGFAPLADVLGRKPCILTSIAGMGVSSVLLAIGIRSAIPILSAVSVLLFVASFAFGLGPIPFILASELVSPEAVGATQSWALAANWISTFVVAQFFPMVNERLGKGVVYFVFAAIAAISFVFVGWYVPETKGKKDVDEVWGRPSRRQD</sequence>
<dbReference type="SMART" id="SM00220">
    <property type="entry name" value="S_TKc"/>
    <property type="match status" value="1"/>
</dbReference>
<evidence type="ECO:0000256" key="4">
    <source>
        <dbReference type="ARBA" id="ARBA00010992"/>
    </source>
</evidence>
<keyword evidence="16" id="KW-0119">Carbohydrate metabolism</keyword>
<dbReference type="PROSITE" id="PS00108">
    <property type="entry name" value="PROTEIN_KINASE_ST"/>
    <property type="match status" value="1"/>
</dbReference>
<feature type="domain" description="Protein kinase" evidence="22">
    <location>
        <begin position="59"/>
        <end position="310"/>
    </location>
</feature>
<comment type="catalytic activity">
    <reaction evidence="18">
        <text>L-seryl-[protein] + ATP = O-phospho-L-seryl-[protein] + ADP + H(+)</text>
        <dbReference type="Rhea" id="RHEA:17989"/>
        <dbReference type="Rhea" id="RHEA-COMP:9863"/>
        <dbReference type="Rhea" id="RHEA-COMP:11604"/>
        <dbReference type="ChEBI" id="CHEBI:15378"/>
        <dbReference type="ChEBI" id="CHEBI:29999"/>
        <dbReference type="ChEBI" id="CHEBI:30616"/>
        <dbReference type="ChEBI" id="CHEBI:83421"/>
        <dbReference type="ChEBI" id="CHEBI:456216"/>
        <dbReference type="EC" id="2.7.11.1"/>
    </reaction>
</comment>
<evidence type="ECO:0000256" key="7">
    <source>
        <dbReference type="ARBA" id="ARBA00022527"/>
    </source>
</evidence>
<evidence type="ECO:0000256" key="21">
    <source>
        <dbReference type="SAM" id="Phobius"/>
    </source>
</evidence>
<accession>A0A177FJ90</accession>
<keyword evidence="9 21" id="KW-0812">Transmembrane</keyword>
<dbReference type="SUPFAM" id="SSF103473">
    <property type="entry name" value="MFS general substrate transporter"/>
    <property type="match status" value="1"/>
</dbReference>
<dbReference type="GO" id="GO:0035556">
    <property type="term" value="P:intracellular signal transduction"/>
    <property type="evidence" value="ECO:0007669"/>
    <property type="project" value="TreeGrafter"/>
</dbReference>
<evidence type="ECO:0000256" key="18">
    <source>
        <dbReference type="ARBA" id="ARBA00048679"/>
    </source>
</evidence>
<evidence type="ECO:0000256" key="3">
    <source>
        <dbReference type="ARBA" id="ARBA00006234"/>
    </source>
</evidence>
<evidence type="ECO:0000256" key="13">
    <source>
        <dbReference type="ARBA" id="ARBA00022989"/>
    </source>
</evidence>
<dbReference type="InterPro" id="IPR008271">
    <property type="entry name" value="Ser/Thr_kinase_AS"/>
</dbReference>
<evidence type="ECO:0000259" key="23">
    <source>
        <dbReference type="PROSITE" id="PS50850"/>
    </source>
</evidence>
<dbReference type="FunFam" id="3.30.200.20:FF:000236">
    <property type="entry name" value="Non-specific serine/threonine protein kinase"/>
    <property type="match status" value="1"/>
</dbReference>
<dbReference type="GeneID" id="34596539"/>
<dbReference type="CDD" id="cd14079">
    <property type="entry name" value="STKc_AMPK_alpha"/>
    <property type="match status" value="1"/>
</dbReference>
<dbReference type="Gene3D" id="1.10.510.10">
    <property type="entry name" value="Transferase(Phosphotransferase) domain 1"/>
    <property type="match status" value="1"/>
</dbReference>
<feature type="compositionally biased region" description="Basic and acidic residues" evidence="20">
    <location>
        <begin position="513"/>
        <end position="543"/>
    </location>
</feature>
<feature type="transmembrane region" description="Helical" evidence="21">
    <location>
        <begin position="1263"/>
        <end position="1283"/>
    </location>
</feature>
<feature type="transmembrane region" description="Helical" evidence="21">
    <location>
        <begin position="1005"/>
        <end position="1025"/>
    </location>
</feature>
<feature type="region of interest" description="Disordered" evidence="20">
    <location>
        <begin position="728"/>
        <end position="779"/>
    </location>
</feature>
<dbReference type="Gene3D" id="3.30.310.80">
    <property type="entry name" value="Kinase associated domain 1, KA1"/>
    <property type="match status" value="2"/>
</dbReference>
<feature type="region of interest" description="Disordered" evidence="20">
    <location>
        <begin position="1"/>
        <end position="49"/>
    </location>
</feature>
<feature type="region of interest" description="Disordered" evidence="20">
    <location>
        <begin position="500"/>
        <end position="589"/>
    </location>
</feature>
<dbReference type="InterPro" id="IPR020846">
    <property type="entry name" value="MFS_dom"/>
</dbReference>
<keyword evidence="6" id="KW-0813">Transport</keyword>
<evidence type="ECO:0000256" key="17">
    <source>
        <dbReference type="ARBA" id="ARBA00047899"/>
    </source>
</evidence>
<dbReference type="GO" id="GO:0005634">
    <property type="term" value="C:nucleus"/>
    <property type="evidence" value="ECO:0007669"/>
    <property type="project" value="UniProtKB-SubCell"/>
</dbReference>
<dbReference type="SUPFAM" id="SSF56112">
    <property type="entry name" value="Protein kinase-like (PK-like)"/>
    <property type="match status" value="1"/>
</dbReference>
<dbReference type="InterPro" id="IPR000719">
    <property type="entry name" value="Prot_kinase_dom"/>
</dbReference>
<keyword evidence="11" id="KW-0418">Kinase</keyword>
<evidence type="ECO:0000256" key="16">
    <source>
        <dbReference type="ARBA" id="ARBA00023277"/>
    </source>
</evidence>
<feature type="transmembrane region" description="Helical" evidence="21">
    <location>
        <begin position="1199"/>
        <end position="1223"/>
    </location>
</feature>
<feature type="transmembrane region" description="Helical" evidence="21">
    <location>
        <begin position="1088"/>
        <end position="1108"/>
    </location>
</feature>
<evidence type="ECO:0000256" key="5">
    <source>
        <dbReference type="ARBA" id="ARBA00012513"/>
    </source>
</evidence>
<dbReference type="InterPro" id="IPR005828">
    <property type="entry name" value="MFS_sugar_transport-like"/>
</dbReference>
<dbReference type="Pfam" id="PF16579">
    <property type="entry name" value="AdenylateSensor"/>
    <property type="match status" value="1"/>
</dbReference>
<feature type="compositionally biased region" description="Polar residues" evidence="20">
    <location>
        <begin position="34"/>
        <end position="43"/>
    </location>
</feature>
<dbReference type="Gene3D" id="1.20.1250.20">
    <property type="entry name" value="MFS general substrate transporter like domains"/>
    <property type="match status" value="1"/>
</dbReference>
<feature type="compositionally biased region" description="Polar residues" evidence="20">
    <location>
        <begin position="730"/>
        <end position="756"/>
    </location>
</feature>
<dbReference type="InterPro" id="IPR003663">
    <property type="entry name" value="Sugar/inositol_transpt"/>
</dbReference>
<dbReference type="InterPro" id="IPR032270">
    <property type="entry name" value="AMPK_C"/>
</dbReference>
<feature type="transmembrane region" description="Helical" evidence="21">
    <location>
        <begin position="1289"/>
        <end position="1314"/>
    </location>
</feature>
<dbReference type="InterPro" id="IPR028375">
    <property type="entry name" value="KA1/Ssp2_C"/>
</dbReference>
<evidence type="ECO:0000256" key="19">
    <source>
        <dbReference type="PROSITE-ProRule" id="PRU10141"/>
    </source>
</evidence>
<dbReference type="EMBL" id="LVKK01000005">
    <property type="protein sequence ID" value="OAG44364.1"/>
    <property type="molecule type" value="Genomic_DNA"/>
</dbReference>
<evidence type="ECO:0000256" key="11">
    <source>
        <dbReference type="ARBA" id="ARBA00022777"/>
    </source>
</evidence>
<dbReference type="Gene3D" id="1.10.8.10">
    <property type="entry name" value="DNA helicase RuvA subunit, C-terminal domain"/>
    <property type="match status" value="1"/>
</dbReference>
<dbReference type="EC" id="2.7.11.1" evidence="5"/>
<dbReference type="OrthoDB" id="193931at2759"/>
<feature type="transmembrane region" description="Helical" evidence="21">
    <location>
        <begin position="1060"/>
        <end position="1082"/>
    </location>
</feature>
<dbReference type="SUPFAM" id="SSF103243">
    <property type="entry name" value="KA1-like"/>
    <property type="match status" value="1"/>
</dbReference>
<dbReference type="InterPro" id="IPR017441">
    <property type="entry name" value="Protein_kinase_ATP_BS"/>
</dbReference>
<evidence type="ECO:0000313" key="25">
    <source>
        <dbReference type="Proteomes" id="UP000077002"/>
    </source>
</evidence>
<dbReference type="CDD" id="cd17315">
    <property type="entry name" value="MFS_GLUT_like"/>
    <property type="match status" value="1"/>
</dbReference>
<evidence type="ECO:0000256" key="9">
    <source>
        <dbReference type="ARBA" id="ARBA00022692"/>
    </source>
</evidence>
<evidence type="ECO:0000256" key="14">
    <source>
        <dbReference type="ARBA" id="ARBA00023136"/>
    </source>
</evidence>
<dbReference type="FunFam" id="1.10.8.10:FF:000069">
    <property type="entry name" value="Non-specific serine/threonine protein kinase"/>
    <property type="match status" value="1"/>
</dbReference>
<comment type="similarity">
    <text evidence="3">Belongs to the protein kinase superfamily. CAMK Ser/Thr protein kinase family. SNF1 subfamily.</text>
</comment>
<feature type="region of interest" description="Disordered" evidence="20">
    <location>
        <begin position="832"/>
        <end position="869"/>
    </location>
</feature>
<feature type="region of interest" description="Disordered" evidence="20">
    <location>
        <begin position="630"/>
        <end position="650"/>
    </location>
</feature>
<keyword evidence="25" id="KW-1185">Reference proteome</keyword>
<dbReference type="Gene3D" id="3.30.200.20">
    <property type="entry name" value="Phosphorylase Kinase, domain 1"/>
    <property type="match status" value="1"/>
</dbReference>
<feature type="transmembrane region" description="Helical" evidence="21">
    <location>
        <begin position="1357"/>
        <end position="1376"/>
    </location>
</feature>
<evidence type="ECO:0000256" key="6">
    <source>
        <dbReference type="ARBA" id="ARBA00022448"/>
    </source>
</evidence>
<dbReference type="PANTHER" id="PTHR24346:SF110">
    <property type="entry name" value="NON-SPECIFIC SERINE_THREONINE PROTEIN KINASE"/>
    <property type="match status" value="1"/>
</dbReference>
<evidence type="ECO:0000256" key="12">
    <source>
        <dbReference type="ARBA" id="ARBA00022840"/>
    </source>
</evidence>
<evidence type="ECO:0000259" key="22">
    <source>
        <dbReference type="PROSITE" id="PS50011"/>
    </source>
</evidence>